<dbReference type="InterPro" id="IPR000073">
    <property type="entry name" value="AB_hydrolase_1"/>
</dbReference>
<feature type="domain" description="AB hydrolase-1" evidence="1">
    <location>
        <begin position="94"/>
        <end position="349"/>
    </location>
</feature>
<evidence type="ECO:0000313" key="2">
    <source>
        <dbReference type="EMBL" id="MCQ8896703.1"/>
    </source>
</evidence>
<dbReference type="Proteomes" id="UP001204142">
    <property type="component" value="Unassembled WGS sequence"/>
</dbReference>
<dbReference type="SUPFAM" id="SSF53474">
    <property type="entry name" value="alpha/beta-Hydrolases"/>
    <property type="match status" value="1"/>
</dbReference>
<name>A0ABT1WGP8_9BURK</name>
<accession>A0ABT1WGP8</accession>
<dbReference type="InterPro" id="IPR029058">
    <property type="entry name" value="AB_hydrolase_fold"/>
</dbReference>
<dbReference type="PANTHER" id="PTHR36837:SF4">
    <property type="entry name" value="BLR0908 PROTEIN"/>
    <property type="match status" value="1"/>
</dbReference>
<dbReference type="RefSeq" id="WP_256764516.1">
    <property type="nucleotide sequence ID" value="NZ_JANIGO010000003.1"/>
</dbReference>
<dbReference type="InterPro" id="IPR051321">
    <property type="entry name" value="PHA/PHB_synthase"/>
</dbReference>
<gene>
    <name evidence="2" type="ORF">NQT62_09690</name>
</gene>
<keyword evidence="2" id="KW-0378">Hydrolase</keyword>
<evidence type="ECO:0000259" key="1">
    <source>
        <dbReference type="Pfam" id="PF00561"/>
    </source>
</evidence>
<reference evidence="2 3" key="1">
    <citation type="submission" date="2022-07" db="EMBL/GenBank/DDBJ databases">
        <authorList>
            <person name="Xamxidin M."/>
            <person name="Wu M."/>
        </authorList>
    </citation>
    <scope>NUCLEOTIDE SEQUENCE [LARGE SCALE GENOMIC DNA]</scope>
    <source>
        <strain evidence="2 3">NBRC 111650</strain>
    </source>
</reference>
<keyword evidence="3" id="KW-1185">Reference proteome</keyword>
<sequence>MANSLSLRRISSMSNNGWDRLFKAKTMVRAGLQPFEVVHERGIHQVRHYLPLTEDEIVVGESVVPVSKTRNPIPLVLVAPLAVNMYVYDLLPERSLVRYLMAQGFDVYLVDWGCPTRKQAGLTLNDYIADFLPDCLKAVREHSGSRKLNLQGWSMGGGMVLAYTALFKDTDIHSIVTYGTPIDGHANGAIGKQYQKLAHVLKTARLNFRKVPAKLLYTPGWANVIGFKLLDPVGSLKGYWSLFTQLDNRDYVAQHANQAAFIDSLEAYPGGALRDWFCSIWLENETARGQFKVGKQVAYFADIQCPVLGVAGKSDNLANVSCCKAIVNVVGSDAKEFFIGPGGHIAIMSGKDAPHTIWAKTVSWINAQS</sequence>
<evidence type="ECO:0000313" key="3">
    <source>
        <dbReference type="Proteomes" id="UP001204142"/>
    </source>
</evidence>
<dbReference type="Pfam" id="PF00561">
    <property type="entry name" value="Abhydrolase_1"/>
    <property type="match status" value="1"/>
</dbReference>
<protein>
    <submittedName>
        <fullName evidence="2">Alpha/beta fold hydrolase</fullName>
    </submittedName>
</protein>
<dbReference type="PANTHER" id="PTHR36837">
    <property type="entry name" value="POLY(3-HYDROXYALKANOATE) POLYMERASE SUBUNIT PHAC"/>
    <property type="match status" value="1"/>
</dbReference>
<comment type="caution">
    <text evidence="2">The sequence shown here is derived from an EMBL/GenBank/DDBJ whole genome shotgun (WGS) entry which is preliminary data.</text>
</comment>
<proteinExistence type="predicted"/>
<dbReference type="EMBL" id="JANIGO010000003">
    <property type="protein sequence ID" value="MCQ8896703.1"/>
    <property type="molecule type" value="Genomic_DNA"/>
</dbReference>
<dbReference type="Gene3D" id="3.40.50.1820">
    <property type="entry name" value="alpha/beta hydrolase"/>
    <property type="match status" value="1"/>
</dbReference>
<organism evidence="2 3">
    <name type="scientific">Limnobacter humi</name>
    <dbReference type="NCBI Taxonomy" id="1778671"/>
    <lineage>
        <taxon>Bacteria</taxon>
        <taxon>Pseudomonadati</taxon>
        <taxon>Pseudomonadota</taxon>
        <taxon>Betaproteobacteria</taxon>
        <taxon>Burkholderiales</taxon>
        <taxon>Burkholderiaceae</taxon>
        <taxon>Limnobacter</taxon>
    </lineage>
</organism>
<dbReference type="GO" id="GO:0016787">
    <property type="term" value="F:hydrolase activity"/>
    <property type="evidence" value="ECO:0007669"/>
    <property type="project" value="UniProtKB-KW"/>
</dbReference>